<comment type="subunit">
    <text evidence="2">Interacts with 100S ribosomes.</text>
</comment>
<dbReference type="CDD" id="cd00552">
    <property type="entry name" value="RaiA"/>
    <property type="match status" value="1"/>
</dbReference>
<evidence type="ECO:0000259" key="4">
    <source>
        <dbReference type="Pfam" id="PF16321"/>
    </source>
</evidence>
<dbReference type="GO" id="GO:0045900">
    <property type="term" value="P:negative regulation of translational elongation"/>
    <property type="evidence" value="ECO:0007669"/>
    <property type="project" value="TreeGrafter"/>
</dbReference>
<dbReference type="Proteomes" id="UP000512167">
    <property type="component" value="Chromosome"/>
</dbReference>
<dbReference type="KEGG" id="tbk:HF295_03830"/>
<dbReference type="PANTHER" id="PTHR33231:SF1">
    <property type="entry name" value="30S RIBOSOMAL PROTEIN"/>
    <property type="match status" value="1"/>
</dbReference>
<dbReference type="InterPro" id="IPR050574">
    <property type="entry name" value="HPF/YfiA_ribosome-assoc"/>
</dbReference>
<comment type="function">
    <text evidence="2">Required for dimerization of active 70S ribosomes into 100S ribosomes in stationary phase; 100S ribosomes are translationally inactive and sometimes present during exponential growth.</text>
</comment>
<evidence type="ECO:0000256" key="1">
    <source>
        <dbReference type="ARBA" id="ARBA00022845"/>
    </source>
</evidence>
<keyword evidence="6" id="KW-1185">Reference proteome</keyword>
<feature type="domain" description="Sigma 54 modulation/S30EA ribosomal protein C-terminal" evidence="4">
    <location>
        <begin position="125"/>
        <end position="174"/>
    </location>
</feature>
<evidence type="ECO:0000313" key="5">
    <source>
        <dbReference type="EMBL" id="QLY40033.1"/>
    </source>
</evidence>
<dbReference type="RefSeq" id="WP_312032529.1">
    <property type="nucleotide sequence ID" value="NZ_CP051151.1"/>
</dbReference>
<dbReference type="SUPFAM" id="SSF69754">
    <property type="entry name" value="Ribosome binding protein Y (YfiA homologue)"/>
    <property type="match status" value="1"/>
</dbReference>
<dbReference type="Pfam" id="PF02482">
    <property type="entry name" value="Ribosomal_S30AE"/>
    <property type="match status" value="1"/>
</dbReference>
<keyword evidence="3" id="KW-0175">Coiled coil</keyword>
<dbReference type="InterPro" id="IPR038416">
    <property type="entry name" value="Ribosom_S30AE_C_sf"/>
</dbReference>
<dbReference type="NCBIfam" id="TIGR00741">
    <property type="entry name" value="yfiA"/>
    <property type="match status" value="1"/>
</dbReference>
<dbReference type="GO" id="GO:0043024">
    <property type="term" value="F:ribosomal small subunit binding"/>
    <property type="evidence" value="ECO:0007669"/>
    <property type="project" value="TreeGrafter"/>
</dbReference>
<dbReference type="Pfam" id="PF16321">
    <property type="entry name" value="Ribosom_S30AE_C"/>
    <property type="match status" value="1"/>
</dbReference>
<proteinExistence type="inferred from homology"/>
<accession>A0A7L6N1J7</accession>
<name>A0A7L6N1J7_9MOLU</name>
<dbReference type="InterPro" id="IPR032528">
    <property type="entry name" value="Ribosom_S30AE_C"/>
</dbReference>
<evidence type="ECO:0000256" key="2">
    <source>
        <dbReference type="HAMAP-Rule" id="MF_00839"/>
    </source>
</evidence>
<feature type="coiled-coil region" evidence="3">
    <location>
        <begin position="79"/>
        <end position="120"/>
    </location>
</feature>
<comment type="subcellular location">
    <subcellularLocation>
        <location evidence="2">Cytoplasm</location>
    </subcellularLocation>
</comment>
<dbReference type="AlphaFoldDB" id="A0A7L6N1J7"/>
<evidence type="ECO:0000256" key="3">
    <source>
        <dbReference type="SAM" id="Coils"/>
    </source>
</evidence>
<comment type="similarity">
    <text evidence="2">Belongs to the HPF/YfiA ribosome-associated protein family. Long HPF subfamily.</text>
</comment>
<keyword evidence="2" id="KW-0963">Cytoplasm</keyword>
<evidence type="ECO:0000313" key="6">
    <source>
        <dbReference type="Proteomes" id="UP000512167"/>
    </source>
</evidence>
<dbReference type="InterPro" id="IPR036567">
    <property type="entry name" value="RHF-like"/>
</dbReference>
<gene>
    <name evidence="5" type="primary">raiA</name>
    <name evidence="2" type="synonym">hpf</name>
    <name evidence="5" type="ORF">HF295_03830</name>
</gene>
<reference evidence="5 6" key="1">
    <citation type="submission" date="2020-04" db="EMBL/GenBank/DDBJ databases">
        <authorList>
            <person name="Zheng R.K."/>
            <person name="Sun C.M."/>
        </authorList>
    </citation>
    <scope>NUCLEOTIDE SEQUENCE [LARGE SCALE GENOMIC DNA]</scope>
    <source>
        <strain evidence="6">zrk29</strain>
    </source>
</reference>
<dbReference type="Gene3D" id="3.30.505.50">
    <property type="entry name" value="Sigma 54 modulation/S30EA ribosomal protein, C-terminal domain"/>
    <property type="match status" value="1"/>
</dbReference>
<dbReference type="EMBL" id="CP051151">
    <property type="protein sequence ID" value="QLY40033.1"/>
    <property type="molecule type" value="Genomic_DNA"/>
</dbReference>
<organism evidence="5 6">
    <name type="scientific">Hujiaoplasma nucleasis</name>
    <dbReference type="NCBI Taxonomy" id="2725268"/>
    <lineage>
        <taxon>Bacteria</taxon>
        <taxon>Bacillati</taxon>
        <taxon>Mycoplasmatota</taxon>
        <taxon>Mollicutes</taxon>
        <taxon>Candidatus Izemoplasmatales</taxon>
        <taxon>Hujiaoplasmataceae</taxon>
        <taxon>Hujiaoplasma</taxon>
    </lineage>
</organism>
<dbReference type="InterPro" id="IPR034694">
    <property type="entry name" value="HPF_long/plastid"/>
</dbReference>
<dbReference type="GO" id="GO:0022627">
    <property type="term" value="C:cytosolic small ribosomal subunit"/>
    <property type="evidence" value="ECO:0007669"/>
    <property type="project" value="TreeGrafter"/>
</dbReference>
<protein>
    <recommendedName>
        <fullName evidence="2">Ribosome hibernation promoting factor</fullName>
        <shortName evidence="2">HPF</shortName>
    </recommendedName>
</protein>
<dbReference type="Gene3D" id="3.30.160.100">
    <property type="entry name" value="Ribosome hibernation promotion factor-like"/>
    <property type="match status" value="1"/>
</dbReference>
<keyword evidence="1 2" id="KW-0810">Translation regulation</keyword>
<dbReference type="PANTHER" id="PTHR33231">
    <property type="entry name" value="30S RIBOSOMAL PROTEIN"/>
    <property type="match status" value="1"/>
</dbReference>
<dbReference type="InterPro" id="IPR003489">
    <property type="entry name" value="RHF/RaiA"/>
</dbReference>
<dbReference type="HAMAP" id="MF_00839">
    <property type="entry name" value="HPF"/>
    <property type="match status" value="1"/>
</dbReference>
<sequence>MKLEIVGKSGFVITDAIRNYVEKRLNKIDRLFTEQLEAVVVCKVYRDGTKVEITIPIKFLTLRAEVKDRDLYAAIDRSVDKLEAQLRKNKHKMNRSLQEREGLKNTFASDELDLEELEKELIDPVKKKKISLEILSLEEALTQMDLLDHDFFIYKNEDNETCILYLRDDGKYGLIETE</sequence>